<evidence type="ECO:0000313" key="2">
    <source>
        <dbReference type="Proteomes" id="UP000291562"/>
    </source>
</evidence>
<dbReference type="EMBL" id="CP035704">
    <property type="protein sequence ID" value="QBB72784.1"/>
    <property type="molecule type" value="Genomic_DNA"/>
</dbReference>
<keyword evidence="2" id="KW-1185">Reference proteome</keyword>
<evidence type="ECO:0008006" key="3">
    <source>
        <dbReference type="Google" id="ProtNLM"/>
    </source>
</evidence>
<dbReference type="Proteomes" id="UP000291562">
    <property type="component" value="Chromosome"/>
</dbReference>
<accession>A0A411HQL4</accession>
<dbReference type="KEGG" id="xbc:ELE36_19540"/>
<evidence type="ECO:0000313" key="1">
    <source>
        <dbReference type="EMBL" id="QBB72784.1"/>
    </source>
</evidence>
<reference evidence="1 2" key="1">
    <citation type="submission" date="2019-01" db="EMBL/GenBank/DDBJ databases">
        <title>Pseudolysobacter antarctica gen. nov., sp. nov., isolated from Fildes Peninsula, Antarctica.</title>
        <authorList>
            <person name="Wei Z."/>
            <person name="Peng F."/>
        </authorList>
    </citation>
    <scope>NUCLEOTIDE SEQUENCE [LARGE SCALE GENOMIC DNA]</scope>
    <source>
        <strain evidence="1 2">AQ6-296</strain>
    </source>
</reference>
<dbReference type="OrthoDB" id="8879634at2"/>
<name>A0A411HQL4_9GAMM</name>
<proteinExistence type="predicted"/>
<organism evidence="1 2">
    <name type="scientific">Pseudolysobacter antarcticus</name>
    <dbReference type="NCBI Taxonomy" id="2511995"/>
    <lineage>
        <taxon>Bacteria</taxon>
        <taxon>Pseudomonadati</taxon>
        <taxon>Pseudomonadota</taxon>
        <taxon>Gammaproteobacteria</taxon>
        <taxon>Lysobacterales</taxon>
        <taxon>Rhodanobacteraceae</taxon>
        <taxon>Pseudolysobacter</taxon>
    </lineage>
</organism>
<gene>
    <name evidence="1" type="ORF">ELE36_19540</name>
</gene>
<dbReference type="AlphaFoldDB" id="A0A411HQL4"/>
<protein>
    <recommendedName>
        <fullName evidence="3">SH3 domain-containing protein</fullName>
    </recommendedName>
</protein>
<sequence>MQSAIADPAPADKPTVTAIVTQDQTALRAAARDSAQQQAVLWQGDTLEVRGQRQDFLQVYDHRRERAGYVRAAQVRLLPLEADNAAELLAVVRFLRETPGAEAMGIAYAAAYLKAAPASAIGAEPFDALGTMAERLARRASSHHAKADDAVIAAHLEVVANYGIVISSFEREGRMQLCYDGEAFRRVLALNATDEQKARAALALTRAECIDPDLTPTNRASLDSWRGEVLARAPRANLPEHIKNRLRLRSASVWASIAFERTRRGEPAQEAGNLAMQELAAVSKTELAEDDASAYNDAAAHVGASRWASATVHTPSTALRVVTSAGKTGETCIALLDAKHDQAAPLAQRCTFAIVWPDSAAANAQGTALALAVQPLDSWRELWLFHHTSDGWRIDVVPPAAGDPELGYVEFAGWIPGADKVLTAREARINGRFERSFDILEMQTLAVEKHADSPSSLTLFYRWQDPAWKHQTVSLR</sequence>